<dbReference type="GO" id="GO:0003676">
    <property type="term" value="F:nucleic acid binding"/>
    <property type="evidence" value="ECO:0007669"/>
    <property type="project" value="InterPro"/>
</dbReference>
<dbReference type="GO" id="GO:0046872">
    <property type="term" value="F:metal ion binding"/>
    <property type="evidence" value="ECO:0007669"/>
    <property type="project" value="InterPro"/>
</dbReference>
<feature type="compositionally biased region" description="Polar residues" evidence="1">
    <location>
        <begin position="1"/>
        <end position="11"/>
    </location>
</feature>
<dbReference type="Gene3D" id="3.40.570.10">
    <property type="entry name" value="Extracellular Endonuclease, subunit A"/>
    <property type="match status" value="1"/>
</dbReference>
<reference evidence="3" key="1">
    <citation type="submission" date="2021-05" db="EMBL/GenBank/DDBJ databases">
        <authorList>
            <person name="Alioto T."/>
            <person name="Alioto T."/>
            <person name="Gomez Garrido J."/>
        </authorList>
    </citation>
    <scope>NUCLEOTIDE SEQUENCE</scope>
</reference>
<dbReference type="InterPro" id="IPR044925">
    <property type="entry name" value="His-Me_finger_sf"/>
</dbReference>
<feature type="domain" description="ENPP1-3/EXOG-like endonuclease/phosphodiesterase" evidence="2">
    <location>
        <begin position="131"/>
        <end position="337"/>
    </location>
</feature>
<evidence type="ECO:0000259" key="2">
    <source>
        <dbReference type="SMART" id="SM00477"/>
    </source>
</evidence>
<dbReference type="EMBL" id="HBUE01140570">
    <property type="protein sequence ID" value="CAG6500498.1"/>
    <property type="molecule type" value="Transcribed_RNA"/>
</dbReference>
<protein>
    <submittedName>
        <fullName evidence="3">(northern house mosquito) hypothetical protein</fullName>
    </submittedName>
</protein>
<accession>A0A8D8CVM5</accession>
<feature type="compositionally biased region" description="Low complexity" evidence="1">
    <location>
        <begin position="37"/>
        <end position="49"/>
    </location>
</feature>
<dbReference type="InterPro" id="IPR020821">
    <property type="entry name" value="ENPP1-3/EXOG-like_nuc-like"/>
</dbReference>
<dbReference type="GO" id="GO:0016787">
    <property type="term" value="F:hydrolase activity"/>
    <property type="evidence" value="ECO:0007669"/>
    <property type="project" value="InterPro"/>
</dbReference>
<feature type="compositionally biased region" description="Basic and acidic residues" evidence="1">
    <location>
        <begin position="94"/>
        <end position="106"/>
    </location>
</feature>
<dbReference type="AlphaFoldDB" id="A0A8D8CVM5"/>
<evidence type="ECO:0000256" key="1">
    <source>
        <dbReference type="SAM" id="MobiDB-lite"/>
    </source>
</evidence>
<dbReference type="EMBL" id="HBUE01140573">
    <property type="protein sequence ID" value="CAG6500499.1"/>
    <property type="molecule type" value="Transcribed_RNA"/>
</dbReference>
<sequence>MDKQPTNNSQPMDVESAGPSKPKRVRVESHRSLPKQEFSLESSESTASESSEDTEPAGLSKPKRIRVESHRTLKKTIPFESSESTASDTSEELEYQRPERNIKEGQPESCNQQVIVGNVFDDESPYAFFKENDFQILYSKLGRIPHSAKFWITSNELIVFVKRPSTYKLERRVPGIHRATLKDLRGHLDFIAFHYVPSGAVLGERAKMAVNVLSNFAPGNNVLNDGAWKEMEKEDVKLAKQYDEVIVMVGNLLILQEASDGSGEFLETKRFTKDGVEIPNGFYRARACRKGDKWTLTYRSVRNTKPNPLWVLDDFLTDPLFIFRYSGQRVFFDLMPKTTSVNGVQFNMEEFNAKLESLVSSDSD</sequence>
<name>A0A8D8CVM5_CULPI</name>
<dbReference type="InterPro" id="IPR044929">
    <property type="entry name" value="DNA/RNA_non-sp_Endonuclease_sf"/>
</dbReference>
<dbReference type="Pfam" id="PF01223">
    <property type="entry name" value="Endonuclease_NS"/>
    <property type="match status" value="1"/>
</dbReference>
<dbReference type="EMBL" id="HBUE01140575">
    <property type="protein sequence ID" value="CAG6500500.1"/>
    <property type="molecule type" value="Transcribed_RNA"/>
</dbReference>
<organism evidence="3">
    <name type="scientific">Culex pipiens</name>
    <name type="common">House mosquito</name>
    <dbReference type="NCBI Taxonomy" id="7175"/>
    <lineage>
        <taxon>Eukaryota</taxon>
        <taxon>Metazoa</taxon>
        <taxon>Ecdysozoa</taxon>
        <taxon>Arthropoda</taxon>
        <taxon>Hexapoda</taxon>
        <taxon>Insecta</taxon>
        <taxon>Pterygota</taxon>
        <taxon>Neoptera</taxon>
        <taxon>Endopterygota</taxon>
        <taxon>Diptera</taxon>
        <taxon>Nematocera</taxon>
        <taxon>Culicoidea</taxon>
        <taxon>Culicidae</taxon>
        <taxon>Culicinae</taxon>
        <taxon>Culicini</taxon>
        <taxon>Culex</taxon>
        <taxon>Culex</taxon>
    </lineage>
</organism>
<evidence type="ECO:0000313" key="3">
    <source>
        <dbReference type="EMBL" id="CAG6500498.1"/>
    </source>
</evidence>
<feature type="region of interest" description="Disordered" evidence="1">
    <location>
        <begin position="1"/>
        <end position="108"/>
    </location>
</feature>
<dbReference type="SMART" id="SM00477">
    <property type="entry name" value="NUC"/>
    <property type="match status" value="1"/>
</dbReference>
<dbReference type="SUPFAM" id="SSF54060">
    <property type="entry name" value="His-Me finger endonucleases"/>
    <property type="match status" value="1"/>
</dbReference>
<proteinExistence type="predicted"/>
<dbReference type="InterPro" id="IPR001604">
    <property type="entry name" value="Endo_G_ENPP1-like_dom"/>
</dbReference>